<keyword evidence="9" id="KW-1185">Reference proteome</keyword>
<evidence type="ECO:0000313" key="8">
    <source>
        <dbReference type="EMBL" id="KAG6534696.1"/>
    </source>
</evidence>
<feature type="compositionally biased region" description="Basic and acidic residues" evidence="5">
    <location>
        <begin position="116"/>
        <end position="141"/>
    </location>
</feature>
<accession>A0A8J5I6K9</accession>
<evidence type="ECO:0000259" key="7">
    <source>
        <dbReference type="PROSITE" id="PS50089"/>
    </source>
</evidence>
<feature type="region of interest" description="Disordered" evidence="5">
    <location>
        <begin position="190"/>
        <end position="213"/>
    </location>
</feature>
<proteinExistence type="predicted"/>
<dbReference type="CDD" id="cd16574">
    <property type="entry name" value="RING-HC_Topors"/>
    <property type="match status" value="1"/>
</dbReference>
<evidence type="ECO:0000256" key="3">
    <source>
        <dbReference type="ARBA" id="ARBA00022833"/>
    </source>
</evidence>
<feature type="domain" description="RING-type" evidence="7">
    <location>
        <begin position="276"/>
        <end position="318"/>
    </location>
</feature>
<gene>
    <name evidence="8" type="ORF">ZIOFF_008599</name>
</gene>
<evidence type="ECO:0000256" key="2">
    <source>
        <dbReference type="ARBA" id="ARBA00022771"/>
    </source>
</evidence>
<dbReference type="SMART" id="SM00249">
    <property type="entry name" value="PHD"/>
    <property type="match status" value="1"/>
</dbReference>
<dbReference type="InterPro" id="IPR001841">
    <property type="entry name" value="Znf_RING"/>
</dbReference>
<dbReference type="InterPro" id="IPR017907">
    <property type="entry name" value="Znf_RING_CS"/>
</dbReference>
<evidence type="ECO:0000313" key="9">
    <source>
        <dbReference type="Proteomes" id="UP000734854"/>
    </source>
</evidence>
<dbReference type="InterPro" id="IPR058746">
    <property type="entry name" value="Znf_RING-type_Topors"/>
</dbReference>
<dbReference type="PROSITE" id="PS00518">
    <property type="entry name" value="ZF_RING_1"/>
    <property type="match status" value="1"/>
</dbReference>
<keyword evidence="3" id="KW-0862">Zinc</keyword>
<dbReference type="Pfam" id="PF13639">
    <property type="entry name" value="zf-RING_2"/>
    <property type="match status" value="1"/>
</dbReference>
<dbReference type="PANTHER" id="PTHR47177">
    <property type="entry name" value="F18C1.6 PROTEIN"/>
    <property type="match status" value="1"/>
</dbReference>
<dbReference type="Gene3D" id="3.30.40.10">
    <property type="entry name" value="Zinc/RING finger domain, C3HC4 (zinc finger)"/>
    <property type="match status" value="2"/>
</dbReference>
<name>A0A8J5I6K9_ZINOF</name>
<dbReference type="AlphaFoldDB" id="A0A8J5I6K9"/>
<dbReference type="Pfam" id="PF00628">
    <property type="entry name" value="PHD"/>
    <property type="match status" value="1"/>
</dbReference>
<feature type="compositionally biased region" description="Basic residues" evidence="5">
    <location>
        <begin position="142"/>
        <end position="165"/>
    </location>
</feature>
<dbReference type="EMBL" id="JACMSC010000002">
    <property type="protein sequence ID" value="KAG6534696.1"/>
    <property type="molecule type" value="Genomic_DNA"/>
</dbReference>
<feature type="compositionally biased region" description="Acidic residues" evidence="5">
    <location>
        <begin position="25"/>
        <end position="34"/>
    </location>
</feature>
<dbReference type="Proteomes" id="UP000734854">
    <property type="component" value="Unassembled WGS sequence"/>
</dbReference>
<evidence type="ECO:0000256" key="4">
    <source>
        <dbReference type="PROSITE-ProRule" id="PRU00175"/>
    </source>
</evidence>
<feature type="compositionally biased region" description="Acidic residues" evidence="5">
    <location>
        <begin position="65"/>
        <end position="92"/>
    </location>
</feature>
<dbReference type="InterPro" id="IPR001965">
    <property type="entry name" value="Znf_PHD"/>
</dbReference>
<feature type="compositionally biased region" description="Basic residues" evidence="5">
    <location>
        <begin position="98"/>
        <end position="108"/>
    </location>
</feature>
<feature type="region of interest" description="Disordered" evidence="5">
    <location>
        <begin position="545"/>
        <end position="567"/>
    </location>
</feature>
<evidence type="ECO:0000256" key="1">
    <source>
        <dbReference type="ARBA" id="ARBA00022723"/>
    </source>
</evidence>
<feature type="region of interest" description="Disordered" evidence="5">
    <location>
        <begin position="1"/>
        <end position="173"/>
    </location>
</feature>
<comment type="caution">
    <text evidence="8">The sequence shown here is derived from an EMBL/GenBank/DDBJ whole genome shotgun (WGS) entry which is preliminary data.</text>
</comment>
<organism evidence="8 9">
    <name type="scientific">Zingiber officinale</name>
    <name type="common">Ginger</name>
    <name type="synonym">Amomum zingiber</name>
    <dbReference type="NCBI Taxonomy" id="94328"/>
    <lineage>
        <taxon>Eukaryota</taxon>
        <taxon>Viridiplantae</taxon>
        <taxon>Streptophyta</taxon>
        <taxon>Embryophyta</taxon>
        <taxon>Tracheophyta</taxon>
        <taxon>Spermatophyta</taxon>
        <taxon>Magnoliopsida</taxon>
        <taxon>Liliopsida</taxon>
        <taxon>Zingiberales</taxon>
        <taxon>Zingiberaceae</taxon>
        <taxon>Zingiber</taxon>
    </lineage>
</organism>
<protein>
    <submittedName>
        <fullName evidence="8">Uncharacterized protein</fullName>
    </submittedName>
</protein>
<dbReference type="PANTHER" id="PTHR47177:SF3">
    <property type="entry name" value="F18C1.6 PROTEIN"/>
    <property type="match status" value="1"/>
</dbReference>
<dbReference type="SUPFAM" id="SSF57903">
    <property type="entry name" value="FYVE/PHD zinc finger"/>
    <property type="match status" value="1"/>
</dbReference>
<keyword evidence="2 4" id="KW-0863">Zinc-finger</keyword>
<evidence type="ECO:0000256" key="5">
    <source>
        <dbReference type="SAM" id="MobiDB-lite"/>
    </source>
</evidence>
<dbReference type="InterPro" id="IPR011011">
    <property type="entry name" value="Znf_FYVE_PHD"/>
</dbReference>
<reference evidence="8 9" key="1">
    <citation type="submission" date="2020-08" db="EMBL/GenBank/DDBJ databases">
        <title>Plant Genome Project.</title>
        <authorList>
            <person name="Zhang R.-G."/>
        </authorList>
    </citation>
    <scope>NUCLEOTIDE SEQUENCE [LARGE SCALE GENOMIC DNA]</scope>
    <source>
        <tissue evidence="8">Rhizome</tissue>
    </source>
</reference>
<dbReference type="SMART" id="SM00184">
    <property type="entry name" value="RING"/>
    <property type="match status" value="1"/>
</dbReference>
<sequence>MRKRGKNSNTSAVRSSHQKPKGSYFEDDLEEEGEEKQILSLRKKGRSRNSPAIKSRHQKAKGSDYEEEEMEEEDEEDEDFSPDEQDLVDEEAFMPLGLKKRGQKRKGGKMQNLRNLRQEKMGNRCQKRSEDDDFIVKDRVAASRKTKKPNKTRRKKSSTSKIIKKKSVEESDTSDFDFVTSDDDFVGDTIMLDEPRNKGRNIQKTNNRSMKRRQIVSLEESVSSSDDDYNMSEDVLRDLRVDGIVDQPQTDRIIAQIKGDEKGKEKENEDSGKPLCGICLTEEHKTTVRGVLNSCTHFFCFACIMEWSKVESRCPICKRRFGTITKSSRSDPGFGLRKAVIKVEKRDQVYQPSEEEIRRMLDPYENVVCIECHQGGDDSLMLLCDICDSPAHTYCVGLGREVPEGNWYCDCCRSAGDRSSYLQNQDFGIDQADGNTDASGRHNETEVLTLRGNTNLYRSSQPTLHEIDLNVSPRSMENCSSMSQPYGVGGSTVLRRRAIQQRIRIILSHSRSQIFQQTRVSQSNIGADVRTSEIGQRVDNLRSSQGLNSWNRVPASEHGYQNSRPSL</sequence>
<dbReference type="GO" id="GO:0008270">
    <property type="term" value="F:zinc ion binding"/>
    <property type="evidence" value="ECO:0007669"/>
    <property type="project" value="UniProtKB-KW"/>
</dbReference>
<evidence type="ECO:0000259" key="6">
    <source>
        <dbReference type="PROSITE" id="PS50016"/>
    </source>
</evidence>
<dbReference type="PROSITE" id="PS50089">
    <property type="entry name" value="ZF_RING_2"/>
    <property type="match status" value="1"/>
</dbReference>
<feature type="domain" description="PHD-type" evidence="6">
    <location>
        <begin position="366"/>
        <end position="415"/>
    </location>
</feature>
<dbReference type="SUPFAM" id="SSF57850">
    <property type="entry name" value="RING/U-box"/>
    <property type="match status" value="1"/>
</dbReference>
<dbReference type="PROSITE" id="PS50016">
    <property type="entry name" value="ZF_PHD_2"/>
    <property type="match status" value="1"/>
</dbReference>
<keyword evidence="1" id="KW-0479">Metal-binding</keyword>
<dbReference type="InterPro" id="IPR013083">
    <property type="entry name" value="Znf_RING/FYVE/PHD"/>
</dbReference>
<dbReference type="InterPro" id="IPR019787">
    <property type="entry name" value="Znf_PHD-finger"/>
</dbReference>